<evidence type="ECO:0000256" key="7">
    <source>
        <dbReference type="RuleBase" id="RU000320"/>
    </source>
</evidence>
<dbReference type="Pfam" id="PF00361">
    <property type="entry name" value="Proton_antipo_M"/>
    <property type="match status" value="1"/>
</dbReference>
<name>A0A3N1XWH7_9GAMM</name>
<dbReference type="EMBL" id="RJVI01000003">
    <property type="protein sequence ID" value="ROR29552.1"/>
    <property type="molecule type" value="Genomic_DNA"/>
</dbReference>
<gene>
    <name evidence="11" type="ORF">EDC57_2222</name>
</gene>
<dbReference type="PRINTS" id="PR01437">
    <property type="entry name" value="NUOXDRDTASE4"/>
</dbReference>
<dbReference type="InterPro" id="IPR001750">
    <property type="entry name" value="ND/Mrp_TM"/>
</dbReference>
<dbReference type="RefSeq" id="WP_123401965.1">
    <property type="nucleotide sequence ID" value="NZ_RJVI01000003.1"/>
</dbReference>
<dbReference type="GO" id="GO:0008137">
    <property type="term" value="F:NADH dehydrogenase (ubiquinone) activity"/>
    <property type="evidence" value="ECO:0007669"/>
    <property type="project" value="InterPro"/>
</dbReference>
<organism evidence="11 12">
    <name type="scientific">Inmirania thermothiophila</name>
    <dbReference type="NCBI Taxonomy" id="1750597"/>
    <lineage>
        <taxon>Bacteria</taxon>
        <taxon>Pseudomonadati</taxon>
        <taxon>Pseudomonadota</taxon>
        <taxon>Gammaproteobacteria</taxon>
        <taxon>Chromatiales</taxon>
        <taxon>Ectothiorhodospiraceae</taxon>
        <taxon>Inmirania</taxon>
    </lineage>
</organism>
<feature type="transmembrane region" description="Helical" evidence="8">
    <location>
        <begin position="128"/>
        <end position="147"/>
    </location>
</feature>
<evidence type="ECO:0000256" key="3">
    <source>
        <dbReference type="ARBA" id="ARBA00022692"/>
    </source>
</evidence>
<dbReference type="InterPro" id="IPR052175">
    <property type="entry name" value="ComplexI-like_HydComp"/>
</dbReference>
<evidence type="ECO:0000256" key="1">
    <source>
        <dbReference type="ARBA" id="ARBA00004651"/>
    </source>
</evidence>
<evidence type="ECO:0000256" key="5">
    <source>
        <dbReference type="ARBA" id="ARBA00023002"/>
    </source>
</evidence>
<comment type="caution">
    <text evidence="11">The sequence shown here is derived from an EMBL/GenBank/DDBJ whole genome shotgun (WGS) entry which is preliminary data.</text>
</comment>
<dbReference type="OrthoDB" id="9768329at2"/>
<evidence type="ECO:0000313" key="12">
    <source>
        <dbReference type="Proteomes" id="UP000276634"/>
    </source>
</evidence>
<dbReference type="PANTHER" id="PTHR42682">
    <property type="entry name" value="HYDROGENASE-4 COMPONENT F"/>
    <property type="match status" value="1"/>
</dbReference>
<evidence type="ECO:0000256" key="8">
    <source>
        <dbReference type="SAM" id="Phobius"/>
    </source>
</evidence>
<dbReference type="GO" id="GO:0042773">
    <property type="term" value="P:ATP synthesis coupled electron transport"/>
    <property type="evidence" value="ECO:0007669"/>
    <property type="project" value="InterPro"/>
</dbReference>
<evidence type="ECO:0000256" key="6">
    <source>
        <dbReference type="ARBA" id="ARBA00023136"/>
    </source>
</evidence>
<dbReference type="NCBIfam" id="NF005043">
    <property type="entry name" value="PRK06458.1-3"/>
    <property type="match status" value="1"/>
</dbReference>
<dbReference type="InterPro" id="IPR003918">
    <property type="entry name" value="NADH_UbQ_OxRdtase"/>
</dbReference>
<feature type="transmembrane region" description="Helical" evidence="8">
    <location>
        <begin position="105"/>
        <end position="122"/>
    </location>
</feature>
<dbReference type="GO" id="GO:0005886">
    <property type="term" value="C:plasma membrane"/>
    <property type="evidence" value="ECO:0007669"/>
    <property type="project" value="UniProtKB-SubCell"/>
</dbReference>
<keyword evidence="6 8" id="KW-0472">Membrane</keyword>
<dbReference type="PANTHER" id="PTHR42682:SF5">
    <property type="entry name" value="HYDROGENASE-4 COMPONENT F"/>
    <property type="match status" value="1"/>
</dbReference>
<keyword evidence="3 7" id="KW-0812">Transmembrane</keyword>
<dbReference type="GO" id="GO:0016491">
    <property type="term" value="F:oxidoreductase activity"/>
    <property type="evidence" value="ECO:0007669"/>
    <property type="project" value="UniProtKB-KW"/>
</dbReference>
<feature type="transmembrane region" description="Helical" evidence="8">
    <location>
        <begin position="281"/>
        <end position="301"/>
    </location>
</feature>
<feature type="transmembrane region" description="Helical" evidence="8">
    <location>
        <begin position="241"/>
        <end position="261"/>
    </location>
</feature>
<evidence type="ECO:0000256" key="2">
    <source>
        <dbReference type="ARBA" id="ARBA00022475"/>
    </source>
</evidence>
<dbReference type="NCBIfam" id="NF005045">
    <property type="entry name" value="PRK06458.1-5"/>
    <property type="match status" value="1"/>
</dbReference>
<evidence type="ECO:0000313" key="11">
    <source>
        <dbReference type="EMBL" id="ROR29552.1"/>
    </source>
</evidence>
<accession>A0A3N1XWH7</accession>
<feature type="transmembrane region" description="Helical" evidence="8">
    <location>
        <begin position="65"/>
        <end position="84"/>
    </location>
</feature>
<feature type="transmembrane region" description="Helical" evidence="8">
    <location>
        <begin position="379"/>
        <end position="401"/>
    </location>
</feature>
<keyword evidence="12" id="KW-1185">Reference proteome</keyword>
<keyword evidence="5" id="KW-0560">Oxidoreductase</keyword>
<proteinExistence type="predicted"/>
<reference evidence="11 12" key="1">
    <citation type="submission" date="2018-11" db="EMBL/GenBank/DDBJ databases">
        <title>Genomic Encyclopedia of Type Strains, Phase IV (KMG-IV): sequencing the most valuable type-strain genomes for metagenomic binning, comparative biology and taxonomic classification.</title>
        <authorList>
            <person name="Goeker M."/>
        </authorList>
    </citation>
    <scope>NUCLEOTIDE SEQUENCE [LARGE SCALE GENOMIC DNA]</scope>
    <source>
        <strain evidence="11 12">DSM 100275</strain>
    </source>
</reference>
<protein>
    <submittedName>
        <fullName evidence="11">Hydrogenase-4 component F</fullName>
    </submittedName>
</protein>
<feature type="domain" description="NADH:quinone oxidoreductase/Mrp antiporter transmembrane" evidence="10">
    <location>
        <begin position="124"/>
        <end position="423"/>
    </location>
</feature>
<sequence length="493" mass="52097">MNTALLATLGVPAAAAPLLALAGAGARAAHINAAASGLGFAAAAWLAREVFARGPVGGGELYVDAFNVYLILLTAFVGLTTAVFSGPYMAHEAARGRVGPARMRLYHASFQGFLFTMLLALATNNLGVLWVALEGATLATVLLVSLYRTPESVEAAWKYFILCGVGIAQALFGTVLLYFAAARVVPDPERALLWTELHARATELEPVVMGFAFVFVLVGYGTKVGLVPLHNWLPDAHSEGPTPISAILSGLLLNVALYAVVRIKMLADGALAAGSVHDPALAGRLMMAFGLLSFLVAGLFLHRQRDIKRLFSYSSIEHMGLMTFAFGLGSPLATFGALLHMTVHSLTKSAIFVTVGHASQIAGTQSLERIRGLISTQPAVGWGLLIGAVAIAGFPPFGIFASEFLLLTATMQSWPWLTVALLSGIVVAFAGLFRHMHPVVFGPRPQDQSPIPANMVPVAVHLAIVLWLGLAMPGFLARWFDEATRLIAGSGLL</sequence>
<evidence type="ECO:0000256" key="9">
    <source>
        <dbReference type="SAM" id="SignalP"/>
    </source>
</evidence>
<dbReference type="Proteomes" id="UP000276634">
    <property type="component" value="Unassembled WGS sequence"/>
</dbReference>
<feature type="transmembrane region" description="Helical" evidence="8">
    <location>
        <begin position="159"/>
        <end position="181"/>
    </location>
</feature>
<feature type="signal peptide" evidence="9">
    <location>
        <begin position="1"/>
        <end position="22"/>
    </location>
</feature>
<keyword evidence="9" id="KW-0732">Signal</keyword>
<comment type="subcellular location">
    <subcellularLocation>
        <location evidence="1">Cell membrane</location>
        <topology evidence="1">Multi-pass membrane protein</topology>
    </subcellularLocation>
    <subcellularLocation>
        <location evidence="7">Membrane</location>
        <topology evidence="7">Multi-pass membrane protein</topology>
    </subcellularLocation>
</comment>
<feature type="transmembrane region" description="Helical" evidence="8">
    <location>
        <begin position="454"/>
        <end position="476"/>
    </location>
</feature>
<evidence type="ECO:0000256" key="4">
    <source>
        <dbReference type="ARBA" id="ARBA00022989"/>
    </source>
</evidence>
<feature type="transmembrane region" description="Helical" evidence="8">
    <location>
        <begin position="413"/>
        <end position="433"/>
    </location>
</feature>
<feature type="transmembrane region" description="Helical" evidence="8">
    <location>
        <begin position="321"/>
        <end position="343"/>
    </location>
</feature>
<evidence type="ECO:0000259" key="10">
    <source>
        <dbReference type="Pfam" id="PF00361"/>
    </source>
</evidence>
<dbReference type="AlphaFoldDB" id="A0A3N1XWH7"/>
<feature type="chain" id="PRO_5045113532" evidence="9">
    <location>
        <begin position="23"/>
        <end position="493"/>
    </location>
</feature>
<keyword evidence="4 8" id="KW-1133">Transmembrane helix</keyword>
<keyword evidence="2" id="KW-1003">Cell membrane</keyword>
<feature type="transmembrane region" description="Helical" evidence="8">
    <location>
        <begin position="207"/>
        <end position="229"/>
    </location>
</feature>